<evidence type="ECO:0000256" key="2">
    <source>
        <dbReference type="ARBA" id="ARBA00022692"/>
    </source>
</evidence>
<dbReference type="EMBL" id="BAAAFR010000011">
    <property type="protein sequence ID" value="GAA0324857.1"/>
    <property type="molecule type" value="Genomic_DNA"/>
</dbReference>
<sequence>MQEIIITLLGSSIILVIAKVILTLVFWMAGLFGIFNFKIIVQEMIDANLPVPKLFAVATIGTQLLGSLLIITNFAGFGWLGAGWLAIFLLLTIPIGHPFWKFDEPKRTHEFHIVLEHITVVGGLMLAGILSVLSAV</sequence>
<feature type="transmembrane region" description="Helical" evidence="5">
    <location>
        <begin position="54"/>
        <end position="75"/>
    </location>
</feature>
<organism evidence="6 7">
    <name type="scientific">Psychrobacter aestuarii</name>
    <dbReference type="NCBI Taxonomy" id="556327"/>
    <lineage>
        <taxon>Bacteria</taxon>
        <taxon>Pseudomonadati</taxon>
        <taxon>Pseudomonadota</taxon>
        <taxon>Gammaproteobacteria</taxon>
        <taxon>Moraxellales</taxon>
        <taxon>Moraxellaceae</taxon>
        <taxon>Psychrobacter</taxon>
    </lineage>
</organism>
<keyword evidence="4 5" id="KW-0472">Membrane</keyword>
<feature type="transmembrane region" description="Helical" evidence="5">
    <location>
        <begin position="112"/>
        <end position="133"/>
    </location>
</feature>
<feature type="transmembrane region" description="Helical" evidence="5">
    <location>
        <begin position="12"/>
        <end position="34"/>
    </location>
</feature>
<name>A0ABP3FV32_9GAMM</name>
<dbReference type="Proteomes" id="UP001501787">
    <property type="component" value="Unassembled WGS sequence"/>
</dbReference>
<evidence type="ECO:0000256" key="1">
    <source>
        <dbReference type="ARBA" id="ARBA00004141"/>
    </source>
</evidence>
<keyword evidence="7" id="KW-1185">Reference proteome</keyword>
<feature type="transmembrane region" description="Helical" evidence="5">
    <location>
        <begin position="81"/>
        <end position="100"/>
    </location>
</feature>
<evidence type="ECO:0000256" key="4">
    <source>
        <dbReference type="ARBA" id="ARBA00023136"/>
    </source>
</evidence>
<keyword evidence="3 5" id="KW-1133">Transmembrane helix</keyword>
<evidence type="ECO:0000313" key="6">
    <source>
        <dbReference type="EMBL" id="GAA0324857.1"/>
    </source>
</evidence>
<protein>
    <submittedName>
        <fullName evidence="6">Multidrug efflux RND transporter inhibitory subunit MexG</fullName>
    </submittedName>
</protein>
<dbReference type="RefSeq" id="WP_201505700.1">
    <property type="nucleotide sequence ID" value="NZ_BAAAFR010000011.1"/>
</dbReference>
<keyword evidence="2 5" id="KW-0812">Transmembrane</keyword>
<evidence type="ECO:0000256" key="5">
    <source>
        <dbReference type="SAM" id="Phobius"/>
    </source>
</evidence>
<accession>A0ABP3FV32</accession>
<dbReference type="InterPro" id="IPR032808">
    <property type="entry name" value="DoxX"/>
</dbReference>
<evidence type="ECO:0000256" key="3">
    <source>
        <dbReference type="ARBA" id="ARBA00022989"/>
    </source>
</evidence>
<proteinExistence type="predicted"/>
<gene>
    <name evidence="6" type="primary">mexG</name>
    <name evidence="6" type="ORF">GCM10009129_23290</name>
</gene>
<dbReference type="Pfam" id="PF07681">
    <property type="entry name" value="DoxX"/>
    <property type="match status" value="1"/>
</dbReference>
<comment type="caution">
    <text evidence="6">The sequence shown here is derived from an EMBL/GenBank/DDBJ whole genome shotgun (WGS) entry which is preliminary data.</text>
</comment>
<comment type="subcellular location">
    <subcellularLocation>
        <location evidence="1">Membrane</location>
        <topology evidence="1">Multi-pass membrane protein</topology>
    </subcellularLocation>
</comment>
<reference evidence="7" key="1">
    <citation type="journal article" date="2019" name="Int. J. Syst. Evol. Microbiol.">
        <title>The Global Catalogue of Microorganisms (GCM) 10K type strain sequencing project: providing services to taxonomists for standard genome sequencing and annotation.</title>
        <authorList>
            <consortium name="The Broad Institute Genomics Platform"/>
            <consortium name="The Broad Institute Genome Sequencing Center for Infectious Disease"/>
            <person name="Wu L."/>
            <person name="Ma J."/>
        </authorList>
    </citation>
    <scope>NUCLEOTIDE SEQUENCE [LARGE SCALE GENOMIC DNA]</scope>
    <source>
        <strain evidence="7">JCM 16343</strain>
    </source>
</reference>
<evidence type="ECO:0000313" key="7">
    <source>
        <dbReference type="Proteomes" id="UP001501787"/>
    </source>
</evidence>